<dbReference type="InterPro" id="IPR008195">
    <property type="entry name" value="Ribosomal_eL34"/>
</dbReference>
<proteinExistence type="inferred from homology"/>
<evidence type="ECO:0000256" key="2">
    <source>
        <dbReference type="ARBA" id="ARBA00022980"/>
    </source>
</evidence>
<keyword evidence="9" id="KW-1185">Reference proteome</keyword>
<reference evidence="7" key="1">
    <citation type="submission" date="2021-02" db="EMBL/GenBank/DDBJ databases">
        <authorList>
            <person name="Nowell W R."/>
        </authorList>
    </citation>
    <scope>NUCLEOTIDE SEQUENCE</scope>
</reference>
<dbReference type="InterPro" id="IPR018065">
    <property type="entry name" value="Ribosomal_eL34_CS"/>
</dbReference>
<evidence type="ECO:0000313" key="8">
    <source>
        <dbReference type="EMBL" id="CAF1179686.1"/>
    </source>
</evidence>
<organism evidence="7 10">
    <name type="scientific">Adineta ricciae</name>
    <name type="common">Rotifer</name>
    <dbReference type="NCBI Taxonomy" id="249248"/>
    <lineage>
        <taxon>Eukaryota</taxon>
        <taxon>Metazoa</taxon>
        <taxon>Spiralia</taxon>
        <taxon>Gnathifera</taxon>
        <taxon>Rotifera</taxon>
        <taxon>Eurotatoria</taxon>
        <taxon>Bdelloidea</taxon>
        <taxon>Adinetida</taxon>
        <taxon>Adinetidae</taxon>
        <taxon>Adineta</taxon>
    </lineage>
</organism>
<dbReference type="Pfam" id="PF01199">
    <property type="entry name" value="Ribosomal_L34e"/>
    <property type="match status" value="1"/>
</dbReference>
<evidence type="ECO:0000256" key="1">
    <source>
        <dbReference type="ARBA" id="ARBA00009875"/>
    </source>
</evidence>
<dbReference type="Gene3D" id="6.20.340.10">
    <property type="match status" value="1"/>
</dbReference>
<dbReference type="AlphaFoldDB" id="A0A813MHL9"/>
<gene>
    <name evidence="7" type="ORF">EDS130_LOCUS223</name>
    <name evidence="8" type="ORF">XAT740_LOCUS22505</name>
</gene>
<dbReference type="Proteomes" id="UP000663852">
    <property type="component" value="Unassembled WGS sequence"/>
</dbReference>
<evidence type="ECO:0000256" key="6">
    <source>
        <dbReference type="SAM" id="MobiDB-lite"/>
    </source>
</evidence>
<dbReference type="GO" id="GO:1990904">
    <property type="term" value="C:ribonucleoprotein complex"/>
    <property type="evidence" value="ECO:0007669"/>
    <property type="project" value="UniProtKB-KW"/>
</dbReference>
<dbReference type="PROSITE" id="PS01145">
    <property type="entry name" value="RIBOSOMAL_L34E"/>
    <property type="match status" value="1"/>
</dbReference>
<keyword evidence="3" id="KW-0687">Ribonucleoprotein</keyword>
<keyword evidence="2" id="KW-0689">Ribosomal protein</keyword>
<evidence type="ECO:0000313" key="9">
    <source>
        <dbReference type="Proteomes" id="UP000663828"/>
    </source>
</evidence>
<name>A0A813MHL9_ADIRI</name>
<protein>
    <recommendedName>
        <fullName evidence="4">Large ribosomal subunit protein eL34</fullName>
    </recommendedName>
    <alternativeName>
        <fullName evidence="5">60S ribosomal protein L34</fullName>
    </alternativeName>
</protein>
<evidence type="ECO:0000256" key="4">
    <source>
        <dbReference type="ARBA" id="ARBA00035227"/>
    </source>
</evidence>
<evidence type="ECO:0000313" key="10">
    <source>
        <dbReference type="Proteomes" id="UP000663852"/>
    </source>
</evidence>
<dbReference type="InterPro" id="IPR038562">
    <property type="entry name" value="Ribosomal_eL34_C_sf"/>
</dbReference>
<sequence>MVQRLTYRRRLSYNTKSNRVKVVKTPGGKLTFQYVKKRGAVPKCGDCKVELPGIKASRPKERMSMTKRLKTVSRTYGGSRCAKCVRLRIVRAFLIEEQRIVAMVMKSKKTTSTTDATPAAPQAIGQKSK</sequence>
<dbReference type="PANTHER" id="PTHR46595">
    <property type="entry name" value="60S RIBOSOMAL PROTEIN L34"/>
    <property type="match status" value="1"/>
</dbReference>
<evidence type="ECO:0000256" key="5">
    <source>
        <dbReference type="ARBA" id="ARBA00035333"/>
    </source>
</evidence>
<dbReference type="GO" id="GO:0006412">
    <property type="term" value="P:translation"/>
    <property type="evidence" value="ECO:0007669"/>
    <property type="project" value="InterPro"/>
</dbReference>
<dbReference type="EMBL" id="CAJNOR010001661">
    <property type="protein sequence ID" value="CAF1179686.1"/>
    <property type="molecule type" value="Genomic_DNA"/>
</dbReference>
<dbReference type="PRINTS" id="PR01250">
    <property type="entry name" value="RIBOSOMALL34"/>
</dbReference>
<evidence type="ECO:0000256" key="3">
    <source>
        <dbReference type="ARBA" id="ARBA00023274"/>
    </source>
</evidence>
<accession>A0A813MHL9</accession>
<feature type="region of interest" description="Disordered" evidence="6">
    <location>
        <begin position="107"/>
        <end position="129"/>
    </location>
</feature>
<dbReference type="Gene3D" id="6.20.370.70">
    <property type="match status" value="1"/>
</dbReference>
<comment type="caution">
    <text evidence="7">The sequence shown here is derived from an EMBL/GenBank/DDBJ whole genome shotgun (WGS) entry which is preliminary data.</text>
</comment>
<evidence type="ECO:0000313" key="7">
    <source>
        <dbReference type="EMBL" id="CAF0720749.1"/>
    </source>
</evidence>
<dbReference type="Proteomes" id="UP000663828">
    <property type="component" value="Unassembled WGS sequence"/>
</dbReference>
<dbReference type="GO" id="GO:0005840">
    <property type="term" value="C:ribosome"/>
    <property type="evidence" value="ECO:0007669"/>
    <property type="project" value="UniProtKB-KW"/>
</dbReference>
<dbReference type="GO" id="GO:0003735">
    <property type="term" value="F:structural constituent of ribosome"/>
    <property type="evidence" value="ECO:0007669"/>
    <property type="project" value="InterPro"/>
</dbReference>
<dbReference type="OrthoDB" id="277449at2759"/>
<comment type="similarity">
    <text evidence="1">Belongs to the eukaryotic ribosomal protein eL34 family.</text>
</comment>
<feature type="compositionally biased region" description="Low complexity" evidence="6">
    <location>
        <begin position="110"/>
        <end position="121"/>
    </location>
</feature>
<dbReference type="EMBL" id="CAJNOJ010000001">
    <property type="protein sequence ID" value="CAF0720749.1"/>
    <property type="molecule type" value="Genomic_DNA"/>
</dbReference>